<evidence type="ECO:0000313" key="1">
    <source>
        <dbReference type="EMBL" id="EST12228.1"/>
    </source>
</evidence>
<dbReference type="OrthoDB" id="1802755at2"/>
<keyword evidence="2" id="KW-1185">Reference proteome</keyword>
<sequence>MGEFEKVRKHFNTKITPEMEKFVDDVVFLSSRYIFTYRRGHFQYGYCTHCKQDFRNEEILRHGSFVECPQCGSHCQVKASGRGYKYLQDRGYFVFYEKSLVSPNAMVARGYFVYRDYSRDYRSVETKFYPRSLYLFDPGNKGEMYEYADYHQEWIKNRSVYSLESTAMSHIRCYRSLESIQNAVKDTPFQYSTWGNYYDNDHVKFFSLASAYPSVEYLTKLGFSEAVEAKLYGNSTYSAINWRGKSIDKVLKLPKQMVKMVCKQKEKVDLLALKYLQMGIKDGSKFSINEAIEISNRYIDPRDLGKVSRPFTLRKTLNYIKKQLDKDKQFRSERDVIQTLDDYYRFCRELGMDLNDEYIHFPPHLRRQHDNLMKQVKLKKDALIEQKIHKRVRLLKKKYIFESGKWLIRPAVSAKELIAEGEKLHHCVGTYTERYANGTTNILFVRKKSAPNVPYVTVEVRDNQIRQAYAHNDTQPSKEVEKFLERFTQAKLKKKVGRKVMAV</sequence>
<accession>V6IXT9</accession>
<evidence type="ECO:0000313" key="2">
    <source>
        <dbReference type="Proteomes" id="UP000018296"/>
    </source>
</evidence>
<dbReference type="RefSeq" id="WP_023509882.1">
    <property type="nucleotide sequence ID" value="NZ_AWTC01000006.1"/>
</dbReference>
<dbReference type="EMBL" id="AWTC01000006">
    <property type="protein sequence ID" value="EST12228.1"/>
    <property type="molecule type" value="Genomic_DNA"/>
</dbReference>
<reference evidence="1 2" key="1">
    <citation type="journal article" date="2013" name="Genome Announc.">
        <title>Genome Sequence of Sporolactobacillus laevolacticus DSM442, an Efficient Polymer-Grade D-Lactate Producer from Agricultural Waste Cottonseed as a Nitrogen Source.</title>
        <authorList>
            <person name="Wang H."/>
            <person name="Wang L."/>
            <person name="Ju J."/>
            <person name="Yu B."/>
            <person name="Ma Y."/>
        </authorList>
    </citation>
    <scope>NUCLEOTIDE SEQUENCE [LARGE SCALE GENOMIC DNA]</scope>
    <source>
        <strain evidence="1 2">DSM 442</strain>
    </source>
</reference>
<evidence type="ECO:0008006" key="3">
    <source>
        <dbReference type="Google" id="ProtNLM"/>
    </source>
</evidence>
<dbReference type="STRING" id="1395513.P343_08070"/>
<dbReference type="Proteomes" id="UP000018296">
    <property type="component" value="Unassembled WGS sequence"/>
</dbReference>
<dbReference type="PATRIC" id="fig|1395513.3.peg.1636"/>
<dbReference type="eggNOG" id="ENOG502ZA9Z">
    <property type="taxonomic scope" value="Bacteria"/>
</dbReference>
<comment type="caution">
    <text evidence="1">The sequence shown here is derived from an EMBL/GenBank/DDBJ whole genome shotgun (WGS) entry which is preliminary data.</text>
</comment>
<name>V6IXT9_9BACL</name>
<organism evidence="1 2">
    <name type="scientific">Sporolactobacillus laevolacticus DSM 442</name>
    <dbReference type="NCBI Taxonomy" id="1395513"/>
    <lineage>
        <taxon>Bacteria</taxon>
        <taxon>Bacillati</taxon>
        <taxon>Bacillota</taxon>
        <taxon>Bacilli</taxon>
        <taxon>Bacillales</taxon>
        <taxon>Sporolactobacillaceae</taxon>
        <taxon>Sporolactobacillus</taxon>
    </lineage>
</organism>
<dbReference type="Pfam" id="PF14284">
    <property type="entry name" value="PcfJ"/>
    <property type="match status" value="1"/>
</dbReference>
<dbReference type="AlphaFoldDB" id="V6IXT9"/>
<gene>
    <name evidence="1" type="ORF">P343_08070</name>
</gene>
<dbReference type="InterPro" id="IPR025586">
    <property type="entry name" value="PcfJ"/>
</dbReference>
<protein>
    <recommendedName>
        <fullName evidence="3">PcfJ-like protein</fullName>
    </recommendedName>
</protein>
<proteinExistence type="predicted"/>